<dbReference type="AlphaFoldDB" id="A0A0A8TQX3"/>
<sequence>MNTSITSWLIRGYFIIGLLFALYQNYWGSQSYKSFAYHLGQGVIWPAVMFPSVGKFIGGVLILLIVGGLLLKPK</sequence>
<dbReference type="KEGG" id="aber:BSR55_20125"/>
<dbReference type="Proteomes" id="UP000644140">
    <property type="component" value="Chromosome"/>
</dbReference>
<dbReference type="EMBL" id="CP092085">
    <property type="protein sequence ID" value="UUN98126.1"/>
    <property type="molecule type" value="Genomic_DNA"/>
</dbReference>
<name>A0A0A8TQX3_ACIBZ</name>
<dbReference type="eggNOG" id="ENOG502ZFK6">
    <property type="taxonomic scope" value="Bacteria"/>
</dbReference>
<evidence type="ECO:0000313" key="2">
    <source>
        <dbReference type="Proteomes" id="UP000644140"/>
    </source>
</evidence>
<reference evidence="1" key="1">
    <citation type="submission" date="2022-02" db="EMBL/GenBank/DDBJ databases">
        <title>Characterization of Tn125 harboring carbapenem-resistant Acinetobacter bereziniae clinical isolates.</title>
        <authorList>
            <person name="Wong N.-K."/>
            <person name="Pan Q."/>
        </authorList>
    </citation>
    <scope>NUCLEOTIDE SEQUENCE</scope>
    <source>
        <strain evidence="1">GD03393</strain>
    </source>
</reference>
<dbReference type="GeneID" id="69464493"/>
<gene>
    <name evidence="1" type="ORF">I9054_001200</name>
</gene>
<proteinExistence type="predicted"/>
<accession>A0A0A8TQX3</accession>
<organism evidence="1 2">
    <name type="scientific">Acinetobacter bereziniae</name>
    <name type="common">Acinetobacter genomosp. 10</name>
    <dbReference type="NCBI Taxonomy" id="106648"/>
    <lineage>
        <taxon>Bacteria</taxon>
        <taxon>Pseudomonadati</taxon>
        <taxon>Pseudomonadota</taxon>
        <taxon>Gammaproteobacteria</taxon>
        <taxon>Moraxellales</taxon>
        <taxon>Moraxellaceae</taxon>
        <taxon>Acinetobacter</taxon>
    </lineage>
</organism>
<protein>
    <submittedName>
        <fullName evidence="1">Uncharacterized protein</fullName>
    </submittedName>
</protein>
<dbReference type="RefSeq" id="WP_005035236.1">
    <property type="nucleotide sequence ID" value="NZ_BBLJ01000025.1"/>
</dbReference>
<evidence type="ECO:0000313" key="1">
    <source>
        <dbReference type="EMBL" id="UUN98126.1"/>
    </source>
</evidence>